<keyword evidence="2" id="KW-1185">Reference proteome</keyword>
<evidence type="ECO:0000313" key="1">
    <source>
        <dbReference type="EMBL" id="TCM86460.1"/>
    </source>
</evidence>
<gene>
    <name evidence="1" type="ORF">EV216_1049</name>
</gene>
<dbReference type="RefSeq" id="WP_132693671.1">
    <property type="nucleotide sequence ID" value="NZ_SLVM01000004.1"/>
</dbReference>
<dbReference type="AlphaFoldDB" id="A0A4R1YYX3"/>
<dbReference type="PANTHER" id="PTHR35566">
    <property type="entry name" value="BLR3599 PROTEIN"/>
    <property type="match status" value="1"/>
</dbReference>
<protein>
    <submittedName>
        <fullName evidence="1">Type VI secretion system protein ImpJ</fullName>
    </submittedName>
</protein>
<proteinExistence type="predicted"/>
<name>A0A4R1YYX3_9RHOB</name>
<accession>A0A4R1YYX3</accession>
<dbReference type="InterPro" id="IPR010263">
    <property type="entry name" value="T6SS_TssK"/>
</dbReference>
<organism evidence="1 2">
    <name type="scientific">Rhodovulum steppense</name>
    <dbReference type="NCBI Taxonomy" id="540251"/>
    <lineage>
        <taxon>Bacteria</taxon>
        <taxon>Pseudomonadati</taxon>
        <taxon>Pseudomonadota</taxon>
        <taxon>Alphaproteobacteria</taxon>
        <taxon>Rhodobacterales</taxon>
        <taxon>Paracoccaceae</taxon>
        <taxon>Rhodovulum</taxon>
    </lineage>
</organism>
<evidence type="ECO:0000313" key="2">
    <source>
        <dbReference type="Proteomes" id="UP000295277"/>
    </source>
</evidence>
<dbReference type="PANTHER" id="PTHR35566:SF1">
    <property type="entry name" value="TYPE VI SECRETION SYSTEM BASEPLATE COMPONENT TSSK1"/>
    <property type="match status" value="1"/>
</dbReference>
<dbReference type="Proteomes" id="UP000295277">
    <property type="component" value="Unassembled WGS sequence"/>
</dbReference>
<dbReference type="EMBL" id="SLVM01000004">
    <property type="protein sequence ID" value="TCM86460.1"/>
    <property type="molecule type" value="Genomic_DNA"/>
</dbReference>
<dbReference type="NCBIfam" id="TIGR03353">
    <property type="entry name" value="VI_chp_4"/>
    <property type="match status" value="1"/>
</dbReference>
<reference evidence="1 2" key="1">
    <citation type="submission" date="2019-03" db="EMBL/GenBank/DDBJ databases">
        <title>Genomic Encyclopedia of Type Strains, Phase IV (KMG-IV): sequencing the most valuable type-strain genomes for metagenomic binning, comparative biology and taxonomic classification.</title>
        <authorList>
            <person name="Goeker M."/>
        </authorList>
    </citation>
    <scope>NUCLEOTIDE SEQUENCE [LARGE SCALE GENOMIC DNA]</scope>
    <source>
        <strain evidence="1 2">DSM 21153</strain>
    </source>
</reference>
<comment type="caution">
    <text evidence="1">The sequence shown here is derived from an EMBL/GenBank/DDBJ whole genome shotgun (WGS) entry which is preliminary data.</text>
</comment>
<sequence>MGEGNRVVWSEGLFLRTQHFQQQDRWTEALLRGALGAARHQSWGFGRLVLDRAALGAGRVGIEAAQGILPDGTPFSLPETMPAPEPVAIAADTQAGLVRIAVPLERSGAATIEPHHADPAGARYRGALVEIRDTVLNGAEPEEIEIAHLQPRLLLPGQDETGFATLPICRIDGLKADGAVALDEGHLPPALITAAAPWYARFAQEIATGLERIAEAHGKLLMGGSGASVENLLILELANTARPRIAHMLAQDLFHPSEFFLELAGLAGRMATFGSNSRSLSALPAYDHMDPQPAFEALADTLRSLILSLRHVEIRARPLEVRKHSRNVWTVRLGNPELVNGSRIVVRVGSDMSDEKLRQIFVNQTTVGAADEFDTLWKSRLPGIPLKPLHSQPREIPYDGDRLCLELDRHSDHWAQLADAAGFVIGVSGDLASEPEIDCYAVSR</sequence>
<dbReference type="Pfam" id="PF05936">
    <property type="entry name" value="T6SS_VasE"/>
    <property type="match status" value="1"/>
</dbReference>
<dbReference type="OrthoDB" id="9775333at2"/>